<dbReference type="SMART" id="SM01277">
    <property type="entry name" value="MAGUK_N_PEST"/>
    <property type="match status" value="1"/>
</dbReference>
<evidence type="ECO:0000313" key="10">
    <source>
        <dbReference type="Ensembl" id="ENSTRUP00000043110.3"/>
    </source>
</evidence>
<dbReference type="CDD" id="cd06795">
    <property type="entry name" value="PDZ3_Dlg1-2-4-like"/>
    <property type="match status" value="1"/>
</dbReference>
<dbReference type="SMART" id="SM00326">
    <property type="entry name" value="SH3"/>
    <property type="match status" value="1"/>
</dbReference>
<dbReference type="InterPro" id="IPR036028">
    <property type="entry name" value="SH3-like_dom_sf"/>
</dbReference>
<dbReference type="PROSITE" id="PS00856">
    <property type="entry name" value="GUANYLATE_KINASE_1"/>
    <property type="match status" value="1"/>
</dbReference>
<evidence type="ECO:0000259" key="9">
    <source>
        <dbReference type="PROSITE" id="PS50106"/>
    </source>
</evidence>
<dbReference type="InterPro" id="IPR001452">
    <property type="entry name" value="SH3_domain"/>
</dbReference>
<dbReference type="Pfam" id="PF00595">
    <property type="entry name" value="PDZ"/>
    <property type="match status" value="3"/>
</dbReference>
<dbReference type="InterPro" id="IPR016313">
    <property type="entry name" value="DLG1-like"/>
</dbReference>
<dbReference type="InterPro" id="IPR020590">
    <property type="entry name" value="Guanylate_kinase_CS"/>
</dbReference>
<dbReference type="FunFam" id="2.30.42.10:FF:000002">
    <property type="entry name" value="Disks large homolog 4 isoform 2"/>
    <property type="match status" value="1"/>
</dbReference>
<feature type="domain" description="Guanylate kinase-like" evidence="8">
    <location>
        <begin position="636"/>
        <end position="811"/>
    </location>
</feature>
<dbReference type="InterPro" id="IPR036034">
    <property type="entry name" value="PDZ_sf"/>
</dbReference>
<reference evidence="10" key="3">
    <citation type="submission" date="2025-09" db="UniProtKB">
        <authorList>
            <consortium name="Ensembl"/>
        </authorList>
    </citation>
    <scope>IDENTIFICATION</scope>
</reference>
<dbReference type="InterPro" id="IPR019583">
    <property type="entry name" value="DLG1-4_PDZ_assoc"/>
</dbReference>
<dbReference type="PANTHER" id="PTHR23119:SF33">
    <property type="entry name" value="DISKS LARGE HOMOLOG 4"/>
    <property type="match status" value="1"/>
</dbReference>
<dbReference type="FunFam" id="3.40.50.300:FF:001402">
    <property type="entry name" value="Discs, large homolog 3 (Drosophila)"/>
    <property type="match status" value="1"/>
</dbReference>
<dbReference type="Gene3D" id="2.30.42.10">
    <property type="match status" value="3"/>
</dbReference>
<evidence type="ECO:0000256" key="5">
    <source>
        <dbReference type="ARBA" id="ARBA00023136"/>
    </source>
</evidence>
<dbReference type="CDD" id="cd06723">
    <property type="entry name" value="PDZ1_Dlg1-2-4-like"/>
    <property type="match status" value="1"/>
</dbReference>
<dbReference type="GO" id="GO:0045197">
    <property type="term" value="P:establishment or maintenance of epithelial cell apical/basal polarity"/>
    <property type="evidence" value="ECO:0007669"/>
    <property type="project" value="TreeGrafter"/>
</dbReference>
<evidence type="ECO:0000259" key="7">
    <source>
        <dbReference type="PROSITE" id="PS50002"/>
    </source>
</evidence>
<evidence type="ECO:0000256" key="1">
    <source>
        <dbReference type="ARBA" id="ARBA00004170"/>
    </source>
</evidence>
<dbReference type="CDD" id="cd00071">
    <property type="entry name" value="GMPK"/>
    <property type="match status" value="1"/>
</dbReference>
<evidence type="ECO:0000256" key="4">
    <source>
        <dbReference type="ARBA" id="ARBA00022737"/>
    </source>
</evidence>
<dbReference type="Ensembl" id="ENSTRUT00000043255.3">
    <property type="protein sequence ID" value="ENSTRUP00000043110.3"/>
    <property type="gene ID" value="ENSTRUG00000016826.3"/>
</dbReference>
<dbReference type="GO" id="GO:0016323">
    <property type="term" value="C:basolateral plasma membrane"/>
    <property type="evidence" value="ECO:0007669"/>
    <property type="project" value="TreeGrafter"/>
</dbReference>
<evidence type="ECO:0000256" key="2">
    <source>
        <dbReference type="ARBA" id="ARBA00007014"/>
    </source>
</evidence>
<feature type="domain" description="SH3" evidence="7">
    <location>
        <begin position="514"/>
        <end position="584"/>
    </location>
</feature>
<dbReference type="AlphaFoldDB" id="H2V1N0"/>
<dbReference type="SUPFAM" id="SSF50156">
    <property type="entry name" value="PDZ domain-like"/>
    <property type="match status" value="3"/>
</dbReference>
<dbReference type="FunFam" id="2.30.30.40:FF:000047">
    <property type="entry name" value="Disks large homolog 2 isoform 3"/>
    <property type="match status" value="1"/>
</dbReference>
<feature type="domain" description="PDZ" evidence="9">
    <location>
        <begin position="256"/>
        <end position="343"/>
    </location>
</feature>
<dbReference type="SUPFAM" id="SSF50044">
    <property type="entry name" value="SH3-domain"/>
    <property type="match status" value="1"/>
</dbReference>
<accession>H2V1N0</accession>
<dbReference type="Gene3D" id="3.30.63.10">
    <property type="entry name" value="Guanylate Kinase phosphate binding domain"/>
    <property type="match status" value="1"/>
</dbReference>
<organism evidence="10 11">
    <name type="scientific">Takifugu rubripes</name>
    <name type="common">Japanese pufferfish</name>
    <name type="synonym">Fugu rubripes</name>
    <dbReference type="NCBI Taxonomy" id="31033"/>
    <lineage>
        <taxon>Eukaryota</taxon>
        <taxon>Metazoa</taxon>
        <taxon>Chordata</taxon>
        <taxon>Craniata</taxon>
        <taxon>Vertebrata</taxon>
        <taxon>Euteleostomi</taxon>
        <taxon>Actinopterygii</taxon>
        <taxon>Neopterygii</taxon>
        <taxon>Teleostei</taxon>
        <taxon>Neoteleostei</taxon>
        <taxon>Acanthomorphata</taxon>
        <taxon>Eupercaria</taxon>
        <taxon>Tetraodontiformes</taxon>
        <taxon>Tetradontoidea</taxon>
        <taxon>Tetraodontidae</taxon>
        <taxon>Takifugu</taxon>
    </lineage>
</organism>
<dbReference type="GeneTree" id="ENSGT00940000157956"/>
<dbReference type="Proteomes" id="UP000005226">
    <property type="component" value="Chromosome 15"/>
</dbReference>
<proteinExistence type="inferred from homology"/>
<dbReference type="Pfam" id="PF07653">
    <property type="entry name" value="SH3_2"/>
    <property type="match status" value="1"/>
</dbReference>
<dbReference type="GO" id="GO:0098839">
    <property type="term" value="C:postsynaptic density membrane"/>
    <property type="evidence" value="ECO:0007669"/>
    <property type="project" value="TreeGrafter"/>
</dbReference>
<name>H2V1N0_TAKRU</name>
<dbReference type="GO" id="GO:0043005">
    <property type="term" value="C:neuron projection"/>
    <property type="evidence" value="ECO:0007669"/>
    <property type="project" value="InterPro"/>
</dbReference>
<dbReference type="InterPro" id="IPR027417">
    <property type="entry name" value="P-loop_NTPase"/>
</dbReference>
<protein>
    <submittedName>
        <fullName evidence="10">Discs large MAGUK scaffold protein 4</fullName>
    </submittedName>
</protein>
<keyword evidence="4" id="KW-0677">Repeat</keyword>
<dbReference type="Gene3D" id="3.40.50.300">
    <property type="entry name" value="P-loop containing nucleotide triphosphate hydrolases"/>
    <property type="match status" value="1"/>
</dbReference>
<dbReference type="GO" id="GO:0031594">
    <property type="term" value="C:neuromuscular junction"/>
    <property type="evidence" value="ECO:0007669"/>
    <property type="project" value="InterPro"/>
</dbReference>
<dbReference type="InterPro" id="IPR008145">
    <property type="entry name" value="GK/Ca_channel_bsu"/>
</dbReference>
<dbReference type="GO" id="GO:0019901">
    <property type="term" value="F:protein kinase binding"/>
    <property type="evidence" value="ECO:0007669"/>
    <property type="project" value="TreeGrafter"/>
</dbReference>
<dbReference type="CDD" id="cd06724">
    <property type="entry name" value="PDZ2_Dlg1-2-4-like"/>
    <property type="match status" value="1"/>
</dbReference>
<dbReference type="GO" id="GO:0035255">
    <property type="term" value="F:ionotropic glutamate receptor binding"/>
    <property type="evidence" value="ECO:0007669"/>
    <property type="project" value="TreeGrafter"/>
</dbReference>
<gene>
    <name evidence="10" type="primary">LOC101079306</name>
</gene>
<dbReference type="InterPro" id="IPR001478">
    <property type="entry name" value="PDZ"/>
</dbReference>
<reference evidence="10" key="2">
    <citation type="submission" date="2025-08" db="UniProtKB">
        <authorList>
            <consortium name="Ensembl"/>
        </authorList>
    </citation>
    <scope>IDENTIFICATION</scope>
</reference>
<reference evidence="10 11" key="1">
    <citation type="journal article" date="2011" name="Genome Biol. Evol.">
        <title>Integration of the genetic map and genome assembly of fugu facilitates insights into distinct features of genome evolution in teleosts and mammals.</title>
        <authorList>
            <person name="Kai W."/>
            <person name="Kikuchi K."/>
            <person name="Tohari S."/>
            <person name="Chew A.K."/>
            <person name="Tay A."/>
            <person name="Fujiwara A."/>
            <person name="Hosoya S."/>
            <person name="Suetake H."/>
            <person name="Naruse K."/>
            <person name="Brenner S."/>
            <person name="Suzuki Y."/>
            <person name="Venkatesh B."/>
        </authorList>
    </citation>
    <scope>NUCLEOTIDE SEQUENCE [LARGE SCALE GENOMIC DNA]</scope>
</reference>
<keyword evidence="3 6" id="KW-0728">SH3 domain</keyword>
<dbReference type="GO" id="GO:0097113">
    <property type="term" value="P:AMPA glutamate receptor clustering"/>
    <property type="evidence" value="ECO:0007669"/>
    <property type="project" value="TreeGrafter"/>
</dbReference>
<dbReference type="Pfam" id="PF10608">
    <property type="entry name" value="MAGUK_N_PEST"/>
    <property type="match status" value="1"/>
</dbReference>
<evidence type="ECO:0000256" key="3">
    <source>
        <dbReference type="ARBA" id="ARBA00022443"/>
    </source>
</evidence>
<dbReference type="FunFam" id="2.30.42.10:FF:000049">
    <property type="entry name" value="disks large homolog 1 isoform X1"/>
    <property type="match status" value="1"/>
</dbReference>
<dbReference type="FunFam" id="2.30.42.10:FF:000001">
    <property type="entry name" value="Disks large homolog 1 isoform 2"/>
    <property type="match status" value="1"/>
</dbReference>
<keyword evidence="5" id="KW-0472">Membrane</keyword>
<evidence type="ECO:0000313" key="11">
    <source>
        <dbReference type="Proteomes" id="UP000005226"/>
    </source>
</evidence>
<dbReference type="PANTHER" id="PTHR23119">
    <property type="entry name" value="DISCS LARGE"/>
    <property type="match status" value="1"/>
</dbReference>
<comment type="similarity">
    <text evidence="2">Belongs to the MAGUK family.</text>
</comment>
<dbReference type="FunFam" id="3.30.63.10:FF:000001">
    <property type="entry name" value="Disks large homolog 1 isoform 2"/>
    <property type="match status" value="1"/>
</dbReference>
<keyword evidence="11" id="KW-1185">Reference proteome</keyword>
<dbReference type="GO" id="GO:0098970">
    <property type="term" value="P:postsynaptic neurotransmitter receptor diffusion trapping"/>
    <property type="evidence" value="ECO:0007669"/>
    <property type="project" value="TreeGrafter"/>
</dbReference>
<dbReference type="Pfam" id="PF10600">
    <property type="entry name" value="PDZ_assoc"/>
    <property type="match status" value="1"/>
</dbReference>
<dbReference type="Pfam" id="PF00625">
    <property type="entry name" value="Guanylate_kin"/>
    <property type="match status" value="1"/>
</dbReference>
<dbReference type="InterPro" id="IPR008144">
    <property type="entry name" value="Guanylate_kin-like_dom"/>
</dbReference>
<dbReference type="GO" id="GO:0098609">
    <property type="term" value="P:cell-cell adhesion"/>
    <property type="evidence" value="ECO:0007669"/>
    <property type="project" value="TreeGrafter"/>
</dbReference>
<sequence length="826" mass="91706">MTPLAVRRNLKVNSDCNKGTGTVCHSDAAHLLMVMQKSSMQIWCHHTSDEAYRVQPTHVGINVLFSVCVCVFLQKYRYQDEETPPLEHSPAHLAPGKSAEMLHMSDKNLAAMEAIHGYTPHTHISPVKVGRVLTVMKIKSLLTDTLVCQVNGTEGEIEYEEITLERGNSGLGFSIAGGTDNPHVGDDPSIFITKIIPGGAAAQDGRLSVNDCILFVNDVDVREVTHSQAVEALKEAGAIVRLYVLRRKPAAEKVTEIKLIKGPKGLGFSIAGGVGNQHIPGDNSIYVTKIIEGGAAHKDGRLQIGDKILAVNNVCLEDVMHEDAVGALKNTAEVVYLRVAKPNNLFLTNSYNPPDLTTNQQQPNLTYYPQALTPTSPSRFSPVLHGMMGDDDIPREPRRVLIHRGTTGLGFNIVGGEDGEGIFISFILAGGPADLSGELHKGDQILSVNGVDLRMATHEQAAAALKNAGQTVTIIAQYRPDEYSRFEAKIHDLREQLMNSSMGSGTTTLRSNPKRGFYIRALFDYDKTADCGFLSQALGFKFGDVLHVLDCGDEEWWQARKVSPQNEAEEVGFIPSKHRSEALHNKLKYNKSSHSYETVTQVEGRTIDAFFLLSFSRVSRFLLPIPLSFLPEVHYARPIIILGPVKDRINDDLLSEFPDKFGSCVPHTTRPKREYEVDGRDYHFVSSREQMEKDIQSHRFIEAGQYNSHLYGTSVQSVREVAEQGKHCILDVSANAVRRLQAAQLHPIAIFVRPKSLENVLEINTRLTEEQARKGMDRALKLEQDFLECFSAVVDGDSFEEVYHKVKKVIEEQSGPYIWIPTRERL</sequence>
<evidence type="ECO:0000256" key="6">
    <source>
        <dbReference type="PROSITE-ProRule" id="PRU00192"/>
    </source>
</evidence>
<dbReference type="PROSITE" id="PS50052">
    <property type="entry name" value="GUANYLATE_KINASE_2"/>
    <property type="match status" value="1"/>
</dbReference>
<dbReference type="PROSITE" id="PS50002">
    <property type="entry name" value="SH3"/>
    <property type="match status" value="1"/>
</dbReference>
<dbReference type="SUPFAM" id="SSF52540">
    <property type="entry name" value="P-loop containing nucleoside triphosphate hydrolases"/>
    <property type="match status" value="1"/>
</dbReference>
<dbReference type="PROSITE" id="PS50106">
    <property type="entry name" value="PDZ"/>
    <property type="match status" value="3"/>
</dbReference>
<dbReference type="Gene3D" id="2.30.30.40">
    <property type="entry name" value="SH3 Domains"/>
    <property type="match status" value="1"/>
</dbReference>
<dbReference type="InterPro" id="IPR019590">
    <property type="entry name" value="DLG1_PEST_dom"/>
</dbReference>
<dbReference type="PIRSF" id="PIRSF001741">
    <property type="entry name" value="MAGUK_DLGH"/>
    <property type="match status" value="1"/>
</dbReference>
<dbReference type="GO" id="GO:0007268">
    <property type="term" value="P:chemical synaptic transmission"/>
    <property type="evidence" value="ECO:0007669"/>
    <property type="project" value="InterPro"/>
</dbReference>
<dbReference type="SMART" id="SM00072">
    <property type="entry name" value="GuKc"/>
    <property type="match status" value="1"/>
</dbReference>
<feature type="domain" description="PDZ" evidence="9">
    <location>
        <begin position="161"/>
        <end position="248"/>
    </location>
</feature>
<feature type="domain" description="PDZ" evidence="9">
    <location>
        <begin position="399"/>
        <end position="480"/>
    </location>
</feature>
<dbReference type="SMART" id="SM00228">
    <property type="entry name" value="PDZ"/>
    <property type="match status" value="3"/>
</dbReference>
<comment type="subcellular location">
    <subcellularLocation>
        <location evidence="1">Membrane</location>
        <topology evidence="1">Peripheral membrane protein</topology>
    </subcellularLocation>
</comment>
<dbReference type="InterPro" id="IPR050614">
    <property type="entry name" value="Synaptic_Scaffolding_LAP-MAGUK"/>
</dbReference>
<evidence type="ECO:0000259" key="8">
    <source>
        <dbReference type="PROSITE" id="PS50052"/>
    </source>
</evidence>